<accession>A0A4D8QIA3</accession>
<organism evidence="1 2">
    <name type="scientific">Azospirillum brasilense</name>
    <dbReference type="NCBI Taxonomy" id="192"/>
    <lineage>
        <taxon>Bacteria</taxon>
        <taxon>Pseudomonadati</taxon>
        <taxon>Pseudomonadota</taxon>
        <taxon>Alphaproteobacteria</taxon>
        <taxon>Rhodospirillales</taxon>
        <taxon>Azospirillaceae</taxon>
        <taxon>Azospirillum</taxon>
    </lineage>
</organism>
<dbReference type="EMBL" id="CP032332">
    <property type="protein sequence ID" value="QCO05472.1"/>
    <property type="molecule type" value="Genomic_DNA"/>
</dbReference>
<evidence type="ECO:0000313" key="2">
    <source>
        <dbReference type="Proteomes" id="UP000298596"/>
    </source>
</evidence>
<keyword evidence="1" id="KW-0614">Plasmid</keyword>
<sequence>MRRLAARVAELEAETRITRRDAADAVERAQRAEARNVILLGKDTYDLPAVLDRANRLQRELDEMKSEADPRNWPGVIDRLRRKAAAANKGREVADARATQLREALEKCAKAFEQPLTGPEEAALNAARAALSPVPSAGGA</sequence>
<name>A0A4D8QIA3_AZOBR</name>
<evidence type="ECO:0000313" key="1">
    <source>
        <dbReference type="EMBL" id="QCO05472.1"/>
    </source>
</evidence>
<proteinExistence type="predicted"/>
<dbReference type="AlphaFoldDB" id="A0A4D8QIA3"/>
<gene>
    <name evidence="1" type="ORF">D3867_26370</name>
</gene>
<geneLocation type="plasmid" evidence="1">
    <name>p2</name>
</geneLocation>
<reference evidence="1 2" key="1">
    <citation type="submission" date="2018-09" db="EMBL/GenBank/DDBJ databases">
        <title>Whole genome based analysis of evolution and adaptive divergence in Indian and Brazilian strains of Azospirillum brasilense.</title>
        <authorList>
            <person name="Singh C."/>
            <person name="Tripathi A.K."/>
        </authorList>
    </citation>
    <scope>NUCLEOTIDE SEQUENCE [LARGE SCALE GENOMIC DNA]</scope>
    <source>
        <strain evidence="1 2">MTCC4036</strain>
        <plasmid evidence="1 2">p2</plasmid>
    </source>
</reference>
<dbReference type="Proteomes" id="UP000298596">
    <property type="component" value="Plasmid p2"/>
</dbReference>
<protein>
    <submittedName>
        <fullName evidence="1">Uncharacterized protein</fullName>
    </submittedName>
</protein>